<dbReference type="HOGENOM" id="CLU_020492_2_0_1"/>
<dbReference type="eggNOG" id="KOG0157">
    <property type="taxonomic scope" value="Eukaryota"/>
</dbReference>
<keyword evidence="3" id="KW-0472">Membrane</keyword>
<dbReference type="PRINTS" id="PR00385">
    <property type="entry name" value="P450"/>
</dbReference>
<protein>
    <recommendedName>
        <fullName evidence="6">Cytochrome P450</fullName>
    </recommendedName>
</protein>
<dbReference type="OrthoDB" id="10029320at2759"/>
<dbReference type="PRINTS" id="PR00463">
    <property type="entry name" value="EP450I"/>
</dbReference>
<evidence type="ECO:0000256" key="3">
    <source>
        <dbReference type="SAM" id="Phobius"/>
    </source>
</evidence>
<dbReference type="SUPFAM" id="SSF48264">
    <property type="entry name" value="Cytochrome P450"/>
    <property type="match status" value="1"/>
</dbReference>
<organism evidence="4 5">
    <name type="scientific">Cyphellophora europaea (strain CBS 101466)</name>
    <name type="common">Phialophora europaea</name>
    <dbReference type="NCBI Taxonomy" id="1220924"/>
    <lineage>
        <taxon>Eukaryota</taxon>
        <taxon>Fungi</taxon>
        <taxon>Dikarya</taxon>
        <taxon>Ascomycota</taxon>
        <taxon>Pezizomycotina</taxon>
        <taxon>Eurotiomycetes</taxon>
        <taxon>Chaetothyriomycetidae</taxon>
        <taxon>Chaetothyriales</taxon>
        <taxon>Cyphellophoraceae</taxon>
        <taxon>Cyphellophora</taxon>
    </lineage>
</organism>
<dbReference type="RefSeq" id="XP_008711532.1">
    <property type="nucleotide sequence ID" value="XM_008713310.1"/>
</dbReference>
<feature type="transmembrane region" description="Helical" evidence="3">
    <location>
        <begin position="90"/>
        <end position="110"/>
    </location>
</feature>
<keyword evidence="5" id="KW-1185">Reference proteome</keyword>
<evidence type="ECO:0000313" key="4">
    <source>
        <dbReference type="EMBL" id="ETN46820.1"/>
    </source>
</evidence>
<evidence type="ECO:0000313" key="5">
    <source>
        <dbReference type="Proteomes" id="UP000030752"/>
    </source>
</evidence>
<dbReference type="Gene3D" id="1.10.630.10">
    <property type="entry name" value="Cytochrome P450"/>
    <property type="match status" value="1"/>
</dbReference>
<dbReference type="GO" id="GO:0016705">
    <property type="term" value="F:oxidoreductase activity, acting on paired donors, with incorporation or reduction of molecular oxygen"/>
    <property type="evidence" value="ECO:0007669"/>
    <property type="project" value="InterPro"/>
</dbReference>
<comment type="cofactor">
    <cofactor evidence="1">
        <name>heme</name>
        <dbReference type="ChEBI" id="CHEBI:30413"/>
    </cofactor>
</comment>
<feature type="binding site" description="axial binding residue" evidence="1">
    <location>
        <position position="522"/>
    </location>
    <ligand>
        <name>heme</name>
        <dbReference type="ChEBI" id="CHEBI:30413"/>
    </ligand>
    <ligandPart>
        <name>Fe</name>
        <dbReference type="ChEBI" id="CHEBI:18248"/>
    </ligandPart>
</feature>
<dbReference type="InterPro" id="IPR050121">
    <property type="entry name" value="Cytochrome_P450_monoxygenase"/>
</dbReference>
<keyword evidence="1" id="KW-0408">Iron</keyword>
<keyword evidence="3" id="KW-1133">Transmembrane helix</keyword>
<evidence type="ECO:0000256" key="1">
    <source>
        <dbReference type="PIRSR" id="PIRSR602401-1"/>
    </source>
</evidence>
<dbReference type="Pfam" id="PF00067">
    <property type="entry name" value="p450"/>
    <property type="match status" value="2"/>
</dbReference>
<accession>W2SDW7</accession>
<proteinExistence type="predicted"/>
<gene>
    <name evidence="4" type="ORF">HMPREF1541_01009</name>
</gene>
<dbReference type="GO" id="GO:0020037">
    <property type="term" value="F:heme binding"/>
    <property type="evidence" value="ECO:0007669"/>
    <property type="project" value="InterPro"/>
</dbReference>
<dbReference type="InterPro" id="IPR001128">
    <property type="entry name" value="Cyt_P450"/>
</dbReference>
<dbReference type="InterPro" id="IPR036396">
    <property type="entry name" value="Cyt_P450_sf"/>
</dbReference>
<dbReference type="InterPro" id="IPR002401">
    <property type="entry name" value="Cyt_P450_E_grp-I"/>
</dbReference>
<dbReference type="PANTHER" id="PTHR24305:SF222">
    <property type="entry name" value="CYTOCHROME P450 MONOOXYGENASE STCS"/>
    <property type="match status" value="1"/>
</dbReference>
<evidence type="ECO:0000256" key="2">
    <source>
        <dbReference type="SAM" id="MobiDB-lite"/>
    </source>
</evidence>
<dbReference type="GO" id="GO:0005506">
    <property type="term" value="F:iron ion binding"/>
    <property type="evidence" value="ECO:0007669"/>
    <property type="project" value="InterPro"/>
</dbReference>
<dbReference type="VEuPathDB" id="FungiDB:HMPREF1541_01009"/>
<feature type="region of interest" description="Disordered" evidence="2">
    <location>
        <begin position="288"/>
        <end position="307"/>
    </location>
</feature>
<feature type="compositionally biased region" description="Polar residues" evidence="2">
    <location>
        <begin position="294"/>
        <end position="307"/>
    </location>
</feature>
<dbReference type="PANTHER" id="PTHR24305">
    <property type="entry name" value="CYTOCHROME P450"/>
    <property type="match status" value="1"/>
</dbReference>
<keyword evidence="1" id="KW-0479">Metal-binding</keyword>
<evidence type="ECO:0008006" key="6">
    <source>
        <dbReference type="Google" id="ProtNLM"/>
    </source>
</evidence>
<reference evidence="4 5" key="1">
    <citation type="submission" date="2013-03" db="EMBL/GenBank/DDBJ databases">
        <title>The Genome Sequence of Phialophora europaea CBS 101466.</title>
        <authorList>
            <consortium name="The Broad Institute Genomics Platform"/>
            <person name="Cuomo C."/>
            <person name="de Hoog S."/>
            <person name="Gorbushina A."/>
            <person name="Walker B."/>
            <person name="Young S.K."/>
            <person name="Zeng Q."/>
            <person name="Gargeya S."/>
            <person name="Fitzgerald M."/>
            <person name="Haas B."/>
            <person name="Abouelleil A."/>
            <person name="Allen A.W."/>
            <person name="Alvarado L."/>
            <person name="Arachchi H.M."/>
            <person name="Berlin A.M."/>
            <person name="Chapman S.B."/>
            <person name="Gainer-Dewar J."/>
            <person name="Goldberg J."/>
            <person name="Griggs A."/>
            <person name="Gujja S."/>
            <person name="Hansen M."/>
            <person name="Howarth C."/>
            <person name="Imamovic A."/>
            <person name="Ireland A."/>
            <person name="Larimer J."/>
            <person name="McCowan C."/>
            <person name="Murphy C."/>
            <person name="Pearson M."/>
            <person name="Poon T.W."/>
            <person name="Priest M."/>
            <person name="Roberts A."/>
            <person name="Saif S."/>
            <person name="Shea T."/>
            <person name="Sisk P."/>
            <person name="Sykes S."/>
            <person name="Wortman J."/>
            <person name="Nusbaum C."/>
            <person name="Birren B."/>
        </authorList>
    </citation>
    <scope>NUCLEOTIDE SEQUENCE [LARGE SCALE GENOMIC DNA]</scope>
    <source>
        <strain evidence="4 5">CBS 101466</strain>
    </source>
</reference>
<keyword evidence="1" id="KW-0349">Heme</keyword>
<dbReference type="EMBL" id="KB822711">
    <property type="protein sequence ID" value="ETN46820.1"/>
    <property type="molecule type" value="Genomic_DNA"/>
</dbReference>
<dbReference type="AlphaFoldDB" id="W2SDW7"/>
<dbReference type="InParanoid" id="W2SDW7"/>
<sequence>MFAAIPFSIPLLLTLSLTVIAYLALRLFRHIRYNIWVRTNPEFAKIPHLPQHWLLGNLINVGKHLDPSLPRHPDYGFEEIWNKLDRPPCFWFDMALVGIIVLVVVDPALAEAVTEPRPGLKYSTLKSDTLQSFSRLLGWESLVLVHGEEWRSLRRRFNKGFAPTHLHSLAPLILDRTQIFISRLKAFAQSGEDFLMRDLAQDLTTDIITMVSLERDFGAQTSGKDMGENAWPFGIFYLTKCLAEQAFKVGQGFNLLQSIDPVRPFMAWLNERILNWRLYHIVSEKLNETRHPPSHSTDSKPSTRPSRSIVQLATADLPPNRALINNTVSQIKSFLFAGQDTTATLIQWLTFELSKCTSMPPIDPQYAHCRAIYQALVDEHDAVFGAHDPFSALAALADPTSSEATINTRLPVTNAWVKEALRLHPPAATARYVPLESANMPPFEIPIPNANPNSSSSSSSSSTARINGLRIYNCQYLLHRDPSIWGHDTAALFNPSRWLDEDYVRALPTGAWRPFERGPRNCIGQTLAVLEGVVVLCCVARGFAFEKRGGGKGWGGEEEVRTTLRVTAVVGDGMRMGVKLGV</sequence>
<feature type="transmembrane region" description="Helical" evidence="3">
    <location>
        <begin position="6"/>
        <end position="25"/>
    </location>
</feature>
<dbReference type="Proteomes" id="UP000030752">
    <property type="component" value="Unassembled WGS sequence"/>
</dbReference>
<name>W2SDW7_CYPE1</name>
<dbReference type="GeneID" id="19968348"/>
<keyword evidence="3" id="KW-0812">Transmembrane</keyword>
<dbReference type="STRING" id="1220924.W2SDW7"/>
<dbReference type="GO" id="GO:0004497">
    <property type="term" value="F:monooxygenase activity"/>
    <property type="evidence" value="ECO:0007669"/>
    <property type="project" value="InterPro"/>
</dbReference>